<sequence>MTVETSAARFSGPFRAGDRVQLTGPKGRLNTILLEPGKVFHTHRGMLDHDALIGLPDGSVVTNSAGVECLALRPLLSDVVMSMPRGAAIIYPKDAAQILGLADVFPGATVVEAGVGSGALSMWLLRALGPTGTLLSFERREEFADVARGNVSSYFGHSPENWSITLGDLAEALPTVTEPHSVDRVVLDMLAPWECVDAVAEALTPGGVLLCYVATVTQLSRVAEALRDTGLFTNPDASETMIRGWHVEGLAVRPEHRMIGHTGFLITARRLAPGSVLPQLKRRASKSDFSDEDMEAWTPGSLGERRVSDKVLRKRVRVAERGAELAGARDTAEAADPMPDDAAGAPEPGGPPPRMTGPITRVRGGRPHHRKRSHVRRSAALTVCAGLVLSLAACSPSGSGSGQAADCTPLASSGTSSSTVSASGDVGSAPASVAFPTPLKPSDVEVSTVVEGDGPRVQPNQGITAAASIVDGTTGETLAEYARIAPNARTTGSPLFTPASLHESLPYLEDAMTCMPVGSRLAVAVPVSTVFPGQDLSAQGLAASDGLVLIVDITSSYPERATGDPQPAQAGFPSVVTTDDGVPGITIPPSTPPTEYRDALLRAGDGDEVGDGDTVTLQYTGVVWGTSTSAERQAVFGSSWTGGGPLQVPATATTSAPATGAASALVVTPGLARALVGKHVGDQVIAVVPPGDGFADQATAQVPAGSTLVYVVDILGTSTTP</sequence>
<evidence type="ECO:0000256" key="6">
    <source>
        <dbReference type="ARBA" id="ARBA00022694"/>
    </source>
</evidence>
<evidence type="ECO:0000313" key="13">
    <source>
        <dbReference type="Proteomes" id="UP000195106"/>
    </source>
</evidence>
<dbReference type="PROSITE" id="PS50059">
    <property type="entry name" value="FKBP_PPIASE"/>
    <property type="match status" value="1"/>
</dbReference>
<dbReference type="PANTHER" id="PTHR12133">
    <property type="entry name" value="TRNA (ADENINE(58)-N(1))-METHYLTRANSFERASE"/>
    <property type="match status" value="1"/>
</dbReference>
<proteinExistence type="predicted"/>
<organism evidence="12 13">
    <name type="scientific">Clavibacter michiganensis</name>
    <dbReference type="NCBI Taxonomy" id="28447"/>
    <lineage>
        <taxon>Bacteria</taxon>
        <taxon>Bacillati</taxon>
        <taxon>Actinomycetota</taxon>
        <taxon>Actinomycetes</taxon>
        <taxon>Micrococcales</taxon>
        <taxon>Microbacteriaceae</taxon>
        <taxon>Clavibacter</taxon>
    </lineage>
</organism>
<dbReference type="GO" id="GO:0031515">
    <property type="term" value="C:tRNA (m1A) methyltransferase complex"/>
    <property type="evidence" value="ECO:0007669"/>
    <property type="project" value="InterPro"/>
</dbReference>
<keyword evidence="4 12" id="KW-0808">Transferase</keyword>
<comment type="caution">
    <text evidence="12">The sequence shown here is derived from an EMBL/GenBank/DDBJ whole genome shotgun (WGS) entry which is preliminary data.</text>
</comment>
<keyword evidence="8 9" id="KW-0413">Isomerase</keyword>
<dbReference type="EMBL" id="MDHJ01000001">
    <property type="protein sequence ID" value="OUE09196.1"/>
    <property type="molecule type" value="Genomic_DNA"/>
</dbReference>
<evidence type="ECO:0000256" key="8">
    <source>
        <dbReference type="ARBA" id="ARBA00023235"/>
    </source>
</evidence>
<dbReference type="AlphaFoldDB" id="A0A251XUJ1"/>
<dbReference type="Pfam" id="PF14801">
    <property type="entry name" value="TrmI-like_N"/>
    <property type="match status" value="1"/>
</dbReference>
<dbReference type="PANTHER" id="PTHR12133:SF1">
    <property type="entry name" value="TRNA (ADENINE(58)-N(1))-METHYLTRANSFERASE, MITOCHONDRIAL"/>
    <property type="match status" value="1"/>
</dbReference>
<keyword evidence="3 12" id="KW-0489">Methyltransferase</keyword>
<comment type="catalytic activity">
    <reaction evidence="1 9">
        <text>[protein]-peptidylproline (omega=180) = [protein]-peptidylproline (omega=0)</text>
        <dbReference type="Rhea" id="RHEA:16237"/>
        <dbReference type="Rhea" id="RHEA-COMP:10747"/>
        <dbReference type="Rhea" id="RHEA-COMP:10748"/>
        <dbReference type="ChEBI" id="CHEBI:83833"/>
        <dbReference type="ChEBI" id="CHEBI:83834"/>
        <dbReference type="EC" id="5.2.1.8"/>
    </reaction>
</comment>
<dbReference type="PROSITE" id="PS51620">
    <property type="entry name" value="SAM_TRM61"/>
    <property type="match status" value="1"/>
</dbReference>
<dbReference type="FunFam" id="3.40.50.150:FF:000019">
    <property type="entry name" value="tRNA (adenine(58)-N(1))-methyltransferase TrmI"/>
    <property type="match status" value="1"/>
</dbReference>
<dbReference type="CDD" id="cd02440">
    <property type="entry name" value="AdoMet_MTases"/>
    <property type="match status" value="1"/>
</dbReference>
<keyword evidence="7 9" id="KW-0697">Rotamase</keyword>
<feature type="region of interest" description="Disordered" evidence="10">
    <location>
        <begin position="559"/>
        <end position="593"/>
    </location>
</feature>
<evidence type="ECO:0000256" key="5">
    <source>
        <dbReference type="ARBA" id="ARBA00022691"/>
    </source>
</evidence>
<dbReference type="InterPro" id="IPR014816">
    <property type="entry name" value="tRNA_MeTrfase_Gcd14"/>
</dbReference>
<dbReference type="InterPro" id="IPR049470">
    <property type="entry name" value="TRM61_C"/>
</dbReference>
<dbReference type="GO" id="GO:0160107">
    <property type="term" value="F:tRNA (adenine(58)-N1)-methyltransferase activity"/>
    <property type="evidence" value="ECO:0007669"/>
    <property type="project" value="InterPro"/>
</dbReference>
<evidence type="ECO:0000256" key="2">
    <source>
        <dbReference type="ARBA" id="ARBA00013194"/>
    </source>
</evidence>
<feature type="compositionally biased region" description="Low complexity" evidence="10">
    <location>
        <begin position="411"/>
        <end position="428"/>
    </location>
</feature>
<keyword evidence="5" id="KW-0949">S-adenosyl-L-methionine</keyword>
<feature type="domain" description="PPIase FKBP-type" evidence="11">
    <location>
        <begin position="612"/>
        <end position="718"/>
    </location>
</feature>
<evidence type="ECO:0000256" key="7">
    <source>
        <dbReference type="ARBA" id="ARBA00023110"/>
    </source>
</evidence>
<feature type="compositionally biased region" description="Basic residues" evidence="10">
    <location>
        <begin position="363"/>
        <end position="377"/>
    </location>
</feature>
<dbReference type="Pfam" id="PF08704">
    <property type="entry name" value="GCD14"/>
    <property type="match status" value="1"/>
</dbReference>
<evidence type="ECO:0000313" key="12">
    <source>
        <dbReference type="EMBL" id="OUE09196.1"/>
    </source>
</evidence>
<protein>
    <recommendedName>
        <fullName evidence="2 9">peptidylprolyl isomerase</fullName>
        <ecNumber evidence="2 9">5.2.1.8</ecNumber>
    </recommendedName>
</protein>
<accession>A0A251XUJ1</accession>
<gene>
    <name evidence="12" type="primary">trmI</name>
    <name evidence="12" type="ORF">CMsap09_09640</name>
</gene>
<dbReference type="Gene3D" id="3.10.330.20">
    <property type="match status" value="1"/>
</dbReference>
<feature type="compositionally biased region" description="Low complexity" evidence="10">
    <location>
        <begin position="334"/>
        <end position="346"/>
    </location>
</feature>
<name>A0A251XUJ1_9MICO</name>
<evidence type="ECO:0000256" key="3">
    <source>
        <dbReference type="ARBA" id="ARBA00022603"/>
    </source>
</evidence>
<keyword evidence="6" id="KW-0819">tRNA processing</keyword>
<feature type="region of interest" description="Disordered" evidence="10">
    <location>
        <begin position="321"/>
        <end position="377"/>
    </location>
</feature>
<dbReference type="EC" id="5.2.1.8" evidence="2 9"/>
<evidence type="ECO:0000256" key="10">
    <source>
        <dbReference type="SAM" id="MobiDB-lite"/>
    </source>
</evidence>
<dbReference type="Gene3D" id="3.10.50.40">
    <property type="match status" value="1"/>
</dbReference>
<dbReference type="Gene3D" id="3.40.50.150">
    <property type="entry name" value="Vaccinia Virus protein VP39"/>
    <property type="match status" value="1"/>
</dbReference>
<dbReference type="InterPro" id="IPR001179">
    <property type="entry name" value="PPIase_FKBP_dom"/>
</dbReference>
<evidence type="ECO:0000256" key="1">
    <source>
        <dbReference type="ARBA" id="ARBA00000971"/>
    </source>
</evidence>
<evidence type="ECO:0000256" key="4">
    <source>
        <dbReference type="ARBA" id="ARBA00022679"/>
    </source>
</evidence>
<reference evidence="12 13" key="1">
    <citation type="submission" date="2016-08" db="EMBL/GenBank/DDBJ databases">
        <title>Genome sequence of Clavibacter michiganensis spp. strain CASJ009.</title>
        <authorList>
            <person name="Thapa S.P."/>
            <person name="Coaker G."/>
        </authorList>
    </citation>
    <scope>NUCLEOTIDE SEQUENCE [LARGE SCALE GENOMIC DNA]</scope>
    <source>
        <strain evidence="12">CASJ009</strain>
    </source>
</reference>
<dbReference type="Pfam" id="PF00254">
    <property type="entry name" value="FKBP_C"/>
    <property type="match status" value="1"/>
</dbReference>
<evidence type="ECO:0000256" key="9">
    <source>
        <dbReference type="PROSITE-ProRule" id="PRU00277"/>
    </source>
</evidence>
<dbReference type="Proteomes" id="UP000195106">
    <property type="component" value="Unassembled WGS sequence"/>
</dbReference>
<dbReference type="InterPro" id="IPR029063">
    <property type="entry name" value="SAM-dependent_MTases_sf"/>
</dbReference>
<dbReference type="SUPFAM" id="SSF53335">
    <property type="entry name" value="S-adenosyl-L-methionine-dependent methyltransferases"/>
    <property type="match status" value="1"/>
</dbReference>
<feature type="region of interest" description="Disordered" evidence="10">
    <location>
        <begin position="398"/>
        <end position="428"/>
    </location>
</feature>
<dbReference type="InterPro" id="IPR046357">
    <property type="entry name" value="PPIase_dom_sf"/>
</dbReference>
<dbReference type="GO" id="GO:0003755">
    <property type="term" value="F:peptidyl-prolyl cis-trans isomerase activity"/>
    <property type="evidence" value="ECO:0007669"/>
    <property type="project" value="UniProtKB-KW"/>
</dbReference>
<dbReference type="GO" id="GO:0030488">
    <property type="term" value="P:tRNA methylation"/>
    <property type="evidence" value="ECO:0007669"/>
    <property type="project" value="InterPro"/>
</dbReference>
<evidence type="ECO:0000259" key="11">
    <source>
        <dbReference type="PROSITE" id="PS50059"/>
    </source>
</evidence>
<dbReference type="SUPFAM" id="SSF54534">
    <property type="entry name" value="FKBP-like"/>
    <property type="match status" value="1"/>
</dbReference>